<evidence type="ECO:0000256" key="3">
    <source>
        <dbReference type="ARBA" id="ARBA00023136"/>
    </source>
</evidence>
<dbReference type="AlphaFoldDB" id="A0A974NQ79"/>
<dbReference type="EMBL" id="CP068053">
    <property type="protein sequence ID" value="QQT02029.1"/>
    <property type="molecule type" value="Genomic_DNA"/>
</dbReference>
<evidence type="ECO:0000256" key="4">
    <source>
        <dbReference type="PIRNR" id="PIRNR005690"/>
    </source>
</evidence>
<feature type="region of interest" description="Disordered" evidence="5">
    <location>
        <begin position="1"/>
        <end position="23"/>
    </location>
</feature>
<keyword evidence="6" id="KW-0812">Transmembrane</keyword>
<keyword evidence="8" id="KW-1185">Reference proteome</keyword>
<dbReference type="PANTHER" id="PTHR22550">
    <property type="entry name" value="SPORE GERMINATION PROTEIN"/>
    <property type="match status" value="1"/>
</dbReference>
<dbReference type="PIRSF" id="PIRSF005690">
    <property type="entry name" value="GerBA"/>
    <property type="match status" value="1"/>
</dbReference>
<feature type="transmembrane region" description="Helical" evidence="6">
    <location>
        <begin position="300"/>
        <end position="322"/>
    </location>
</feature>
<comment type="subcellular location">
    <subcellularLocation>
        <location evidence="4">Cell membrane</location>
    </subcellularLocation>
    <subcellularLocation>
        <location evidence="1">Membrane</location>
        <topology evidence="1">Multi-pass membrane protein</topology>
    </subcellularLocation>
</comment>
<dbReference type="InterPro" id="IPR004995">
    <property type="entry name" value="Spore_Ger"/>
</dbReference>
<name>A0A974NQ79_PERPY</name>
<keyword evidence="3 4" id="KW-0472">Membrane</keyword>
<reference evidence="7 8" key="1">
    <citation type="submission" date="2021-01" db="EMBL/GenBank/DDBJ databases">
        <title>FDA dAtabase for Regulatory Grade micrObial Sequences (FDA-ARGOS): Supporting development and validation of Infectious Disease Dx tests.</title>
        <authorList>
            <person name="Nelson B."/>
            <person name="Plummer A."/>
            <person name="Tallon L."/>
            <person name="Sadzewicz L."/>
            <person name="Zhao X."/>
            <person name="Boylan J."/>
            <person name="Ott S."/>
            <person name="Bowen H."/>
            <person name="Vavikolanu K."/>
            <person name="Mehta A."/>
            <person name="Aluvathingal J."/>
            <person name="Nadendla S."/>
            <person name="Myers T."/>
            <person name="Yan Y."/>
            <person name="Sichtig H."/>
        </authorList>
    </citation>
    <scope>NUCLEOTIDE SEQUENCE [LARGE SCALE GENOMIC DNA]</scope>
    <source>
        <strain evidence="7 8">FDAARGOS_1161</strain>
    </source>
</reference>
<evidence type="ECO:0000256" key="2">
    <source>
        <dbReference type="ARBA" id="ARBA00005278"/>
    </source>
</evidence>
<feature type="transmembrane region" description="Helical" evidence="6">
    <location>
        <begin position="396"/>
        <end position="420"/>
    </location>
</feature>
<keyword evidence="6" id="KW-1133">Transmembrane helix</keyword>
<protein>
    <submittedName>
        <fullName evidence="7">Spore germination protein</fullName>
    </submittedName>
</protein>
<dbReference type="GO" id="GO:0009847">
    <property type="term" value="P:spore germination"/>
    <property type="evidence" value="ECO:0007669"/>
    <property type="project" value="UniProtKB-UniRule"/>
</dbReference>
<comment type="similarity">
    <text evidence="2 4">Belongs to the GerABKA family.</text>
</comment>
<sequence length="504" mass="56167">MFKKTKKRPTIPSNKSSKTSDFSPNEGYLRQLFAESADVFFESYTFRTAQPINVTITACEGLVDTESLNRLVFERLETFFNKFPDVLPSPDTILHSLHLPIIKEVHNEGDLISDIFSGKAIILFHGYNQLFSVGISNRPQRTPEETATETTIKGPRDNFIEDVIINSALIRKRLRSKSLQNEQFEVGRRSLTKVSLLYVKDAANPDIVKGIIEKIKQIDVDGIYSGNQLMELIEKPAPLFPRYDYTGRPDTAVQSLLKGRIILLIDGISYAIITPANLFLLLKTGEDNEYNSAFASFERLLRIFGFFVAALLPGFWVAVTTFHQDQIPLILLATVVEARRGLPLPSSLEAIVMVIMFEIFREAGMRLPPSIGTTLSVLGGLIIGDAAIRSGLTSPAMLVVISGSIVATFTLVNQSLIGAISVLRLLSILFASFLGLFGYFFSLLFILIHLSNMRTFGIPYLDLTANINLKNLLKEMLRLPAKQIKSRPSMFDPEDKRPQGGGEQ</sequence>
<evidence type="ECO:0000256" key="5">
    <source>
        <dbReference type="SAM" id="MobiDB-lite"/>
    </source>
</evidence>
<dbReference type="RefSeq" id="WP_201648130.1">
    <property type="nucleotide sequence ID" value="NZ_CP068053.1"/>
</dbReference>
<dbReference type="GO" id="GO:0005886">
    <property type="term" value="C:plasma membrane"/>
    <property type="evidence" value="ECO:0007669"/>
    <property type="project" value="UniProtKB-SubCell"/>
</dbReference>
<evidence type="ECO:0000313" key="8">
    <source>
        <dbReference type="Proteomes" id="UP000595254"/>
    </source>
</evidence>
<dbReference type="InterPro" id="IPR050768">
    <property type="entry name" value="UPF0353/GerABKA_families"/>
</dbReference>
<dbReference type="KEGG" id="ppsr:I6J18_09430"/>
<gene>
    <name evidence="7" type="ORF">I6J18_09430</name>
</gene>
<evidence type="ECO:0000256" key="6">
    <source>
        <dbReference type="SAM" id="Phobius"/>
    </source>
</evidence>
<dbReference type="Pfam" id="PF03323">
    <property type="entry name" value="GerA"/>
    <property type="match status" value="1"/>
</dbReference>
<dbReference type="PANTHER" id="PTHR22550:SF5">
    <property type="entry name" value="LEUCINE ZIPPER PROTEIN 4"/>
    <property type="match status" value="1"/>
</dbReference>
<feature type="transmembrane region" description="Helical" evidence="6">
    <location>
        <begin position="261"/>
        <end position="280"/>
    </location>
</feature>
<evidence type="ECO:0000313" key="7">
    <source>
        <dbReference type="EMBL" id="QQT02029.1"/>
    </source>
</evidence>
<feature type="compositionally biased region" description="Polar residues" evidence="5">
    <location>
        <begin position="11"/>
        <end position="23"/>
    </location>
</feature>
<accession>A0A974NQ79</accession>
<feature type="transmembrane region" description="Helical" evidence="6">
    <location>
        <begin position="426"/>
        <end position="448"/>
    </location>
</feature>
<organism evidence="7 8">
    <name type="scientific">Peribacillus psychrosaccharolyticus</name>
    <name type="common">Bacillus psychrosaccharolyticus</name>
    <dbReference type="NCBI Taxonomy" id="1407"/>
    <lineage>
        <taxon>Bacteria</taxon>
        <taxon>Bacillati</taxon>
        <taxon>Bacillota</taxon>
        <taxon>Bacilli</taxon>
        <taxon>Bacillales</taxon>
        <taxon>Bacillaceae</taxon>
        <taxon>Peribacillus</taxon>
    </lineage>
</organism>
<dbReference type="Proteomes" id="UP000595254">
    <property type="component" value="Chromosome"/>
</dbReference>
<evidence type="ECO:0000256" key="1">
    <source>
        <dbReference type="ARBA" id="ARBA00004141"/>
    </source>
</evidence>
<proteinExistence type="inferred from homology"/>